<reference evidence="1 2" key="1">
    <citation type="submission" date="2023-06" db="EMBL/GenBank/DDBJ databases">
        <title>Alkalimonas sp., MEB004 an alkaliphilic bacterium isolated from Lonar Lake, India.</title>
        <authorList>
            <person name="Joshi A."/>
            <person name="Thite S."/>
        </authorList>
    </citation>
    <scope>NUCLEOTIDE SEQUENCE [LARGE SCALE GENOMIC DNA]</scope>
    <source>
        <strain evidence="1 2">MEB004</strain>
    </source>
</reference>
<dbReference type="EMBL" id="JAUGZK010000007">
    <property type="protein sequence ID" value="MEE2024804.1"/>
    <property type="molecule type" value="Genomic_DNA"/>
</dbReference>
<organism evidence="1 2">
    <name type="scientific">Alkalimonas mucilaginosa</name>
    <dbReference type="NCBI Taxonomy" id="3057676"/>
    <lineage>
        <taxon>Bacteria</taxon>
        <taxon>Pseudomonadati</taxon>
        <taxon>Pseudomonadota</taxon>
        <taxon>Gammaproteobacteria</taxon>
        <taxon>Alkalimonas</taxon>
    </lineage>
</organism>
<evidence type="ECO:0000313" key="1">
    <source>
        <dbReference type="EMBL" id="MEE2024804.1"/>
    </source>
</evidence>
<gene>
    <name evidence="1" type="ORF">QWF21_11155</name>
</gene>
<name>A0ABU7JGJ2_9GAMM</name>
<dbReference type="Proteomes" id="UP001339167">
    <property type="component" value="Unassembled WGS sequence"/>
</dbReference>
<keyword evidence="2" id="KW-1185">Reference proteome</keyword>
<protein>
    <submittedName>
        <fullName evidence="1">Uncharacterized protein</fullName>
    </submittedName>
</protein>
<accession>A0ABU7JGJ2</accession>
<proteinExistence type="predicted"/>
<evidence type="ECO:0000313" key="2">
    <source>
        <dbReference type="Proteomes" id="UP001339167"/>
    </source>
</evidence>
<dbReference type="RefSeq" id="WP_330088129.1">
    <property type="nucleotide sequence ID" value="NZ_JAUGZK010000007.1"/>
</dbReference>
<sequence>MNITSKFKLVVAFVLGAFLAWGATTYYFVARLMVTQTIYAVNNSVDYYVVASRQRSYDEIVLILNSRISCALDELELIKESNWPLMSVDEHYHDQIDKAYKLRQVPCDHPFRLNND</sequence>
<comment type="caution">
    <text evidence="1">The sequence shown here is derived from an EMBL/GenBank/DDBJ whole genome shotgun (WGS) entry which is preliminary data.</text>
</comment>